<feature type="transmembrane region" description="Helical" evidence="1">
    <location>
        <begin position="20"/>
        <end position="40"/>
    </location>
</feature>
<protein>
    <submittedName>
        <fullName evidence="2">Prepilin-type N-terminal cleavage/methylation domain-containing protein</fullName>
    </submittedName>
</protein>
<dbReference type="AlphaFoldDB" id="A0A853CRG4"/>
<dbReference type="InterPro" id="IPR012902">
    <property type="entry name" value="N_methyl_site"/>
</dbReference>
<dbReference type="EMBL" id="JACCFL010000001">
    <property type="protein sequence ID" value="NYJ23002.1"/>
    <property type="molecule type" value="Genomic_DNA"/>
</dbReference>
<accession>A0A853CRG4</accession>
<evidence type="ECO:0000313" key="3">
    <source>
        <dbReference type="Proteomes" id="UP000578352"/>
    </source>
</evidence>
<proteinExistence type="predicted"/>
<gene>
    <name evidence="2" type="ORF">HNR13_001289</name>
</gene>
<dbReference type="Proteomes" id="UP000578352">
    <property type="component" value="Unassembled WGS sequence"/>
</dbReference>
<keyword evidence="1" id="KW-0812">Transmembrane</keyword>
<dbReference type="NCBIfam" id="TIGR02532">
    <property type="entry name" value="IV_pilin_GFxxxE"/>
    <property type="match status" value="1"/>
</dbReference>
<dbReference type="RefSeq" id="WP_179604982.1">
    <property type="nucleotide sequence ID" value="NZ_BAABEH010000001.1"/>
</dbReference>
<dbReference type="PROSITE" id="PS00409">
    <property type="entry name" value="PROKAR_NTER_METHYL"/>
    <property type="match status" value="1"/>
</dbReference>
<sequence length="466" mass="46896">MIRFNTRPRHETREQGFTLIEVLVAMMVFGLLSVLVAYLLTSAMTITRSNRSSEVAANLAAQAIDQARSSTDVFSVLSGVTTTTVDGTTYTVTRSAGWLTNAGTASDCGTSGLLQNKTLNVAVTWSGMSAGASPVQASTLLAPAGPINDPTTGTIIVHVRNAAGVGVAGIPIGIAVDSTITPNTATTVSPAPPATDVDGCSYVLKVVPGSYVVTIGATGDGRISGDQQQPLKLSVPVTAGQSSVLDKQYDTAATPKLTLAPGSPATTMFPTNLTVTYVPQGDAYTAQVTMTTSGGVTTTSTPLFPYSSGYQAFAGTSVPVGPAGGGAAICLSVDPAAWTIPNASGNVGVRSDPIIGVTAGSTGTVTMKLVTVTGISGRWLVAVSAAAAATVGDPGCATGMSMAFAKAATNSVTLALPYGSWKLYSLANKTDTVSTSPVVASTSITLPAGSPAFTAGNIFTLDPRAP</sequence>
<comment type="caution">
    <text evidence="2">The sequence shown here is derived from an EMBL/GenBank/DDBJ whole genome shotgun (WGS) entry which is preliminary data.</text>
</comment>
<keyword evidence="1" id="KW-1133">Transmembrane helix</keyword>
<evidence type="ECO:0000313" key="2">
    <source>
        <dbReference type="EMBL" id="NYJ23002.1"/>
    </source>
</evidence>
<name>A0A853CRG4_9MICO</name>
<dbReference type="Pfam" id="PF07963">
    <property type="entry name" value="N_methyl"/>
    <property type="match status" value="1"/>
</dbReference>
<keyword evidence="1" id="KW-0472">Membrane</keyword>
<organism evidence="2 3">
    <name type="scientific">Leifsonia shinshuensis</name>
    <dbReference type="NCBI Taxonomy" id="150026"/>
    <lineage>
        <taxon>Bacteria</taxon>
        <taxon>Bacillati</taxon>
        <taxon>Actinomycetota</taxon>
        <taxon>Actinomycetes</taxon>
        <taxon>Micrococcales</taxon>
        <taxon>Microbacteriaceae</taxon>
        <taxon>Leifsonia</taxon>
    </lineage>
</organism>
<evidence type="ECO:0000256" key="1">
    <source>
        <dbReference type="SAM" id="Phobius"/>
    </source>
</evidence>
<reference evidence="2 3" key="1">
    <citation type="submission" date="2020-07" db="EMBL/GenBank/DDBJ databases">
        <title>Sequencing the genomes of 1000 actinobacteria strains.</title>
        <authorList>
            <person name="Klenk H.-P."/>
        </authorList>
    </citation>
    <scope>NUCLEOTIDE SEQUENCE [LARGE SCALE GENOMIC DNA]</scope>
    <source>
        <strain evidence="2 3">DSM 15165</strain>
    </source>
</reference>